<dbReference type="Gene3D" id="1.20.1330.10">
    <property type="entry name" value="f41 fragment of flagellin, N-terminal domain"/>
    <property type="match status" value="1"/>
</dbReference>
<dbReference type="InterPro" id="IPR042187">
    <property type="entry name" value="Flagellin_C_sub2"/>
</dbReference>
<comment type="subcellular location">
    <subcellularLocation>
        <location evidence="3">Secreted</location>
    </subcellularLocation>
    <subcellularLocation>
        <location evidence="3">Bacterial flagellum</location>
    </subcellularLocation>
</comment>
<dbReference type="GO" id="GO:0005198">
    <property type="term" value="F:structural molecule activity"/>
    <property type="evidence" value="ECO:0007669"/>
    <property type="project" value="UniProtKB-UniRule"/>
</dbReference>
<name>A0A3A4R5U7_9BACT</name>
<dbReference type="Gene3D" id="6.10.10.10">
    <property type="entry name" value="Flagellar export chaperone, C-terminal domain"/>
    <property type="match status" value="1"/>
</dbReference>
<dbReference type="Pfam" id="PF00669">
    <property type="entry name" value="Flagellin_N"/>
    <property type="match status" value="1"/>
</dbReference>
<reference evidence="6 7" key="1">
    <citation type="journal article" date="2017" name="ISME J.">
        <title>Energy and carbon metabolisms in a deep terrestrial subsurface fluid microbial community.</title>
        <authorList>
            <person name="Momper L."/>
            <person name="Jungbluth S.P."/>
            <person name="Lee M.D."/>
            <person name="Amend J.P."/>
        </authorList>
    </citation>
    <scope>NUCLEOTIDE SEQUENCE [LARGE SCALE GENOMIC DNA]</scope>
    <source>
        <strain evidence="6">SURF_26</strain>
    </source>
</reference>
<evidence type="ECO:0000256" key="1">
    <source>
        <dbReference type="ARBA" id="ARBA00005709"/>
    </source>
</evidence>
<dbReference type="InterPro" id="IPR001492">
    <property type="entry name" value="Flagellin"/>
</dbReference>
<dbReference type="Proteomes" id="UP000266426">
    <property type="component" value="Unassembled WGS sequence"/>
</dbReference>
<protein>
    <recommendedName>
        <fullName evidence="3">Flagellin</fullName>
    </recommendedName>
</protein>
<dbReference type="PANTHER" id="PTHR42792">
    <property type="entry name" value="FLAGELLIN"/>
    <property type="match status" value="1"/>
</dbReference>
<proteinExistence type="inferred from homology"/>
<feature type="domain" description="Flagellin C-terminal" evidence="5">
    <location>
        <begin position="185"/>
        <end position="268"/>
    </location>
</feature>
<evidence type="ECO:0000259" key="4">
    <source>
        <dbReference type="Pfam" id="PF00669"/>
    </source>
</evidence>
<comment type="caution">
    <text evidence="6">The sequence shown here is derived from an EMBL/GenBank/DDBJ whole genome shotgun (WGS) entry which is preliminary data.</text>
</comment>
<accession>A0A3A4R5U7</accession>
<dbReference type="InterPro" id="IPR046358">
    <property type="entry name" value="Flagellin_C"/>
</dbReference>
<evidence type="ECO:0000259" key="5">
    <source>
        <dbReference type="Pfam" id="PF00700"/>
    </source>
</evidence>
<dbReference type="Pfam" id="PF00700">
    <property type="entry name" value="Flagellin_C"/>
    <property type="match status" value="1"/>
</dbReference>
<keyword evidence="3" id="KW-0964">Secreted</keyword>
<evidence type="ECO:0000313" key="6">
    <source>
        <dbReference type="EMBL" id="RJP61656.1"/>
    </source>
</evidence>
<dbReference type="GO" id="GO:0009288">
    <property type="term" value="C:bacterial-type flagellum"/>
    <property type="evidence" value="ECO:0007669"/>
    <property type="project" value="UniProtKB-SubCell"/>
</dbReference>
<dbReference type="GO" id="GO:0005576">
    <property type="term" value="C:extracellular region"/>
    <property type="evidence" value="ECO:0007669"/>
    <property type="project" value="UniProtKB-SubCell"/>
</dbReference>
<keyword evidence="2 3" id="KW-0975">Bacterial flagellum</keyword>
<gene>
    <name evidence="6" type="ORF">C4541_01265</name>
</gene>
<dbReference type="AlphaFoldDB" id="A0A3A4R5U7"/>
<comment type="function">
    <text evidence="3">Flagellin is the subunit protein which polymerizes to form the filaments of bacterial flagella.</text>
</comment>
<dbReference type="InterPro" id="IPR001029">
    <property type="entry name" value="Flagellin_N"/>
</dbReference>
<dbReference type="PANTHER" id="PTHR42792:SF2">
    <property type="entry name" value="FLAGELLIN"/>
    <property type="match status" value="1"/>
</dbReference>
<sequence length="269" mass="29284">MGDLARIQTNVASLRAYHTLTGVNTNLVRSQERISTGKVVNRSSDGPSDYYISRTLSRDIDGIERKRKNVERGLNFLQTNSSRLAQITNILVEASSLAHQANSIGVSSAERQAIQQDLRQLMEEVEAIFESGVSARLYTGFSLEGLQNVSLTGNLTINPLASLTLDGTNLNVTGTTLDIERTIMNIDNALGAVLLSEEQLGSLIRRLEIEDVASADEITNLLASRSTIMDSDLAEEQMNLTNMQIIQQAAISMLAQANSAPQSILTLFS</sequence>
<evidence type="ECO:0000256" key="2">
    <source>
        <dbReference type="ARBA" id="ARBA00023143"/>
    </source>
</evidence>
<evidence type="ECO:0000256" key="3">
    <source>
        <dbReference type="RuleBase" id="RU362073"/>
    </source>
</evidence>
<organism evidence="6 7">
    <name type="scientific">Candidatus Auribacter fodinae</name>
    <dbReference type="NCBI Taxonomy" id="2093366"/>
    <lineage>
        <taxon>Bacteria</taxon>
        <taxon>Pseudomonadati</taxon>
        <taxon>Candidatus Auribacterota</taxon>
        <taxon>Candidatus Auribacteria</taxon>
        <taxon>Candidatus Auribacterales</taxon>
        <taxon>Candidatus Auribacteraceae</taxon>
        <taxon>Candidatus Auribacter</taxon>
    </lineage>
</organism>
<dbReference type="SUPFAM" id="SSF64518">
    <property type="entry name" value="Phase 1 flagellin"/>
    <property type="match status" value="1"/>
</dbReference>
<comment type="similarity">
    <text evidence="1 3">Belongs to the bacterial flagellin family.</text>
</comment>
<evidence type="ECO:0000313" key="7">
    <source>
        <dbReference type="Proteomes" id="UP000266426"/>
    </source>
</evidence>
<dbReference type="EMBL" id="QZJZ01000010">
    <property type="protein sequence ID" value="RJP61656.1"/>
    <property type="molecule type" value="Genomic_DNA"/>
</dbReference>
<feature type="domain" description="Flagellin N-terminal" evidence="4">
    <location>
        <begin position="7"/>
        <end position="129"/>
    </location>
</feature>